<dbReference type="OrthoDB" id="206301at2157"/>
<dbReference type="eggNOG" id="arCOG06011">
    <property type="taxonomic scope" value="Archaea"/>
</dbReference>
<feature type="domain" description="DUF4382" evidence="2">
    <location>
        <begin position="202"/>
        <end position="306"/>
    </location>
</feature>
<evidence type="ECO:0000313" key="4">
    <source>
        <dbReference type="Proteomes" id="UP000011514"/>
    </source>
</evidence>
<accession>M0E7L2</accession>
<evidence type="ECO:0000313" key="3">
    <source>
        <dbReference type="EMBL" id="ELZ42364.1"/>
    </source>
</evidence>
<feature type="compositionally biased region" description="Polar residues" evidence="1">
    <location>
        <begin position="375"/>
        <end position="386"/>
    </location>
</feature>
<dbReference type="EMBL" id="AOJE01000012">
    <property type="protein sequence ID" value="ELZ42364.1"/>
    <property type="molecule type" value="Genomic_DNA"/>
</dbReference>
<organism evidence="3 4">
    <name type="scientific">Halorubrum saccharovorum DSM 1137</name>
    <dbReference type="NCBI Taxonomy" id="1227484"/>
    <lineage>
        <taxon>Archaea</taxon>
        <taxon>Methanobacteriati</taxon>
        <taxon>Methanobacteriota</taxon>
        <taxon>Stenosarchaea group</taxon>
        <taxon>Halobacteria</taxon>
        <taxon>Halobacteriales</taxon>
        <taxon>Haloferacaceae</taxon>
        <taxon>Halorubrum</taxon>
    </lineage>
</organism>
<feature type="compositionally biased region" description="Acidic residues" evidence="1">
    <location>
        <begin position="104"/>
        <end position="207"/>
    </location>
</feature>
<evidence type="ECO:0000256" key="1">
    <source>
        <dbReference type="SAM" id="MobiDB-lite"/>
    </source>
</evidence>
<feature type="region of interest" description="Disordered" evidence="1">
    <location>
        <begin position="97"/>
        <end position="209"/>
    </location>
</feature>
<dbReference type="Pfam" id="PF14321">
    <property type="entry name" value="DUF4382"/>
    <property type="match status" value="1"/>
</dbReference>
<sequence length="386" mass="40672">MTDPSRTTGDDRTQETTADGFRRREFVALGAGASATLLAGCAGDGVPTPSDGSDGSDGSDDSDGSDGSETLTGTFRLLISDAPADIDDFDQLNVTLDEARLFEASEEGDEEESDDEEDDAEEDDGENDGSDQDGNETETDDTENGTAEEEDDADEDPDDGGDDESDDESDEDDEGEDDEDEDPDDGGDDESDDESDEDDEGEDDEDDRGFTVVALDGATVDLTQVIEDDAIAVFDGEIPAGSYQKIELSVTAVEGIVDGEEVDVKLPSEKLQITNGFEVTPDESVSFVFDINVVKRGPNNGYILKPVISGSGVAGRDVEVNEIDEDEDGDDEEGGDDGDEDGDDEDEGDDEEGGDDESDDGESEDDGDDDGSSDAENGTAANETES</sequence>
<dbReference type="PATRIC" id="fig|1227484.4.peg.1020"/>
<feature type="region of interest" description="Disordered" evidence="1">
    <location>
        <begin position="1"/>
        <end position="23"/>
    </location>
</feature>
<feature type="compositionally biased region" description="Basic and acidic residues" evidence="1">
    <location>
        <begin position="8"/>
        <end position="23"/>
    </location>
</feature>
<reference evidence="3 4" key="1">
    <citation type="journal article" date="2014" name="PLoS Genet.">
        <title>Phylogenetically driven sequencing of extremely halophilic archaea reveals strategies for static and dynamic osmo-response.</title>
        <authorList>
            <person name="Becker E.A."/>
            <person name="Seitzer P.M."/>
            <person name="Tritt A."/>
            <person name="Larsen D."/>
            <person name="Krusor M."/>
            <person name="Yao A.I."/>
            <person name="Wu D."/>
            <person name="Madern D."/>
            <person name="Eisen J.A."/>
            <person name="Darling A.E."/>
            <person name="Facciotti M.T."/>
        </authorList>
    </citation>
    <scope>NUCLEOTIDE SEQUENCE [LARGE SCALE GENOMIC DNA]</scope>
    <source>
        <strain evidence="3 4">DSM 1137</strain>
    </source>
</reference>
<keyword evidence="4" id="KW-1185">Reference proteome</keyword>
<comment type="caution">
    <text evidence="3">The sequence shown here is derived from an EMBL/GenBank/DDBJ whole genome shotgun (WGS) entry which is preliminary data.</text>
</comment>
<protein>
    <recommendedName>
        <fullName evidence="2">DUF4382 domain-containing protein</fullName>
    </recommendedName>
</protein>
<evidence type="ECO:0000259" key="2">
    <source>
        <dbReference type="Pfam" id="PF14321"/>
    </source>
</evidence>
<feature type="region of interest" description="Disordered" evidence="1">
    <location>
        <begin position="321"/>
        <end position="386"/>
    </location>
</feature>
<name>M0E7L2_9EURY</name>
<gene>
    <name evidence="3" type="ORF">C471_04975</name>
</gene>
<feature type="compositionally biased region" description="Acidic residues" evidence="1">
    <location>
        <begin position="57"/>
        <end position="66"/>
    </location>
</feature>
<feature type="region of interest" description="Disordered" evidence="1">
    <location>
        <begin position="40"/>
        <end position="71"/>
    </location>
</feature>
<dbReference type="RefSeq" id="WP_004046953.1">
    <property type="nucleotide sequence ID" value="NZ_AOJE01000012.1"/>
</dbReference>
<dbReference type="AlphaFoldDB" id="M0E7L2"/>
<feature type="compositionally biased region" description="Acidic residues" evidence="1">
    <location>
        <begin position="321"/>
        <end position="373"/>
    </location>
</feature>
<dbReference type="Proteomes" id="UP000011514">
    <property type="component" value="Unassembled WGS sequence"/>
</dbReference>
<dbReference type="InterPro" id="IPR025491">
    <property type="entry name" value="DUF4382"/>
</dbReference>
<dbReference type="STRING" id="1227484.C471_04975"/>
<proteinExistence type="predicted"/>